<dbReference type="InterPro" id="IPR017907">
    <property type="entry name" value="Znf_RING_CS"/>
</dbReference>
<evidence type="ECO:0000256" key="7">
    <source>
        <dbReference type="ARBA" id="ARBA00022786"/>
    </source>
</evidence>
<dbReference type="EMBL" id="MCGO01000033">
    <property type="protein sequence ID" value="ORY40976.1"/>
    <property type="molecule type" value="Genomic_DNA"/>
</dbReference>
<dbReference type="AlphaFoldDB" id="A0A1Y2C1Z7"/>
<dbReference type="InterPro" id="IPR045840">
    <property type="entry name" value="Ariadne"/>
</dbReference>
<dbReference type="SMART" id="SM00647">
    <property type="entry name" value="IBR"/>
    <property type="match status" value="2"/>
</dbReference>
<dbReference type="Gene3D" id="1.20.120.1750">
    <property type="match status" value="1"/>
</dbReference>
<dbReference type="Gene3D" id="3.30.40.10">
    <property type="entry name" value="Zinc/RING finger domain, C3HC4 (zinc finger)"/>
    <property type="match status" value="1"/>
</dbReference>
<feature type="region of interest" description="Disordered" evidence="10">
    <location>
        <begin position="1"/>
        <end position="33"/>
    </location>
</feature>
<keyword evidence="4" id="KW-0479">Metal-binding</keyword>
<comment type="catalytic activity">
    <reaction evidence="1">
        <text>[E2 ubiquitin-conjugating enzyme]-S-ubiquitinyl-L-cysteine + [acceptor protein]-L-lysine = [E2 ubiquitin-conjugating enzyme]-L-cysteine + [acceptor protein]-N(6)-ubiquitinyl-L-lysine.</text>
        <dbReference type="EC" id="2.3.2.31"/>
    </reaction>
</comment>
<dbReference type="Pfam" id="PF21235">
    <property type="entry name" value="UBA_ARI1"/>
    <property type="match status" value="1"/>
</dbReference>
<dbReference type="GO" id="GO:0061630">
    <property type="term" value="F:ubiquitin protein ligase activity"/>
    <property type="evidence" value="ECO:0007669"/>
    <property type="project" value="UniProtKB-EC"/>
</dbReference>
<keyword evidence="6 9" id="KW-0863">Zinc-finger</keyword>
<sequence length="511" mass="58296">MSDYEASENETENESMAASYHYDDDEDDLNDDELMDEFDDAPVTRDADVRRSYTVAFEVRTSEDLARVQQTEADDVGAVLGVSTEAAATLLRFFRWRKDRLLEDYYGNPDSDALLKRAEDFECPVCFDVDCPVAQLKCAHAFCTACYARYLSGRITEEGESRRIQCPDASCSVIVDEKTVETLVDPKVFEKYKALLIKSYVDDVPSLKWCPHPNCEYAVQCKVPASSLDEIVPSVKCGDGHSFCFGCSLPQDHQPCVCSLVKLWLKKCADDSETANWISANTKECEKCQSTIEKNGGCNHMTCRKCKYEFCWVCMGPWSDHGTQWYNCNRFDEKASIDARDNQAKYRAALERYLHYFNRYANHEQSAKLDKELSEKISAKMLEMQKTTEMSWIEVQFLSTAKEILLASRNTLKWTYCFAYYLTRDNTTELFENNQRDLEMAVEQLSELLEGQFEVEKMGEVKQKILDKSVYVSGRREVLLTATAADLADGRFTWSLESSQTLALLAPAGKK</sequence>
<protein>
    <recommendedName>
        <fullName evidence="2">RBR-type E3 ubiquitin transferase</fullName>
        <ecNumber evidence="2">2.3.2.31</ecNumber>
    </recommendedName>
</protein>
<keyword evidence="14" id="KW-1185">Reference proteome</keyword>
<keyword evidence="7" id="KW-0833">Ubl conjugation pathway</keyword>
<dbReference type="OrthoDB" id="10009520at2759"/>
<dbReference type="InterPro" id="IPR002867">
    <property type="entry name" value="IBR_dom"/>
</dbReference>
<evidence type="ECO:0000256" key="3">
    <source>
        <dbReference type="ARBA" id="ARBA00022679"/>
    </source>
</evidence>
<dbReference type="PROSITE" id="PS51873">
    <property type="entry name" value="TRIAD"/>
    <property type="match status" value="1"/>
</dbReference>
<name>A0A1Y2C1Z7_9FUNG</name>
<evidence type="ECO:0000313" key="14">
    <source>
        <dbReference type="Proteomes" id="UP000193642"/>
    </source>
</evidence>
<dbReference type="GO" id="GO:0016567">
    <property type="term" value="P:protein ubiquitination"/>
    <property type="evidence" value="ECO:0007669"/>
    <property type="project" value="InterPro"/>
</dbReference>
<feature type="compositionally biased region" description="Acidic residues" evidence="10">
    <location>
        <begin position="1"/>
        <end position="13"/>
    </location>
</feature>
<dbReference type="InterPro" id="IPR001841">
    <property type="entry name" value="Znf_RING"/>
</dbReference>
<dbReference type="PROSITE" id="PS50089">
    <property type="entry name" value="ZF_RING_2"/>
    <property type="match status" value="1"/>
</dbReference>
<dbReference type="InterPro" id="IPR018957">
    <property type="entry name" value="Znf_C3HC4_RING-type"/>
</dbReference>
<proteinExistence type="predicted"/>
<dbReference type="FunFam" id="3.30.40.10:FF:000019">
    <property type="entry name" value="RBR-type E3 ubiquitin transferase"/>
    <property type="match status" value="1"/>
</dbReference>
<keyword evidence="3" id="KW-0808">Transferase</keyword>
<dbReference type="SUPFAM" id="SSF57850">
    <property type="entry name" value="RING/U-box"/>
    <property type="match status" value="2"/>
</dbReference>
<evidence type="ECO:0000256" key="10">
    <source>
        <dbReference type="SAM" id="MobiDB-lite"/>
    </source>
</evidence>
<evidence type="ECO:0000259" key="12">
    <source>
        <dbReference type="PROSITE" id="PS51873"/>
    </source>
</evidence>
<feature type="domain" description="RING-type" evidence="11">
    <location>
        <begin position="123"/>
        <end position="167"/>
    </location>
</feature>
<organism evidence="13 14">
    <name type="scientific">Rhizoclosmatium globosum</name>
    <dbReference type="NCBI Taxonomy" id="329046"/>
    <lineage>
        <taxon>Eukaryota</taxon>
        <taxon>Fungi</taxon>
        <taxon>Fungi incertae sedis</taxon>
        <taxon>Chytridiomycota</taxon>
        <taxon>Chytridiomycota incertae sedis</taxon>
        <taxon>Chytridiomycetes</taxon>
        <taxon>Chytridiales</taxon>
        <taxon>Chytriomycetaceae</taxon>
        <taxon>Rhizoclosmatium</taxon>
    </lineage>
</organism>
<evidence type="ECO:0000256" key="6">
    <source>
        <dbReference type="ARBA" id="ARBA00022771"/>
    </source>
</evidence>
<feature type="compositionally biased region" description="Acidic residues" evidence="10">
    <location>
        <begin position="23"/>
        <end position="33"/>
    </location>
</feature>
<accession>A0A1Y2C1Z7</accession>
<dbReference type="CDD" id="cd20356">
    <property type="entry name" value="Rcat_RBR_HHARI-like"/>
    <property type="match status" value="1"/>
</dbReference>
<evidence type="ECO:0000256" key="5">
    <source>
        <dbReference type="ARBA" id="ARBA00022737"/>
    </source>
</evidence>
<evidence type="ECO:0000256" key="1">
    <source>
        <dbReference type="ARBA" id="ARBA00001798"/>
    </source>
</evidence>
<evidence type="ECO:0000256" key="8">
    <source>
        <dbReference type="ARBA" id="ARBA00022833"/>
    </source>
</evidence>
<dbReference type="CDD" id="cd20346">
    <property type="entry name" value="BRcat_RBR_ANKIB1"/>
    <property type="match status" value="1"/>
</dbReference>
<evidence type="ECO:0000259" key="11">
    <source>
        <dbReference type="PROSITE" id="PS50089"/>
    </source>
</evidence>
<dbReference type="Pfam" id="PF22191">
    <property type="entry name" value="IBR_1"/>
    <property type="match status" value="1"/>
</dbReference>
<dbReference type="Pfam" id="PF19422">
    <property type="entry name" value="Ariadne"/>
    <property type="match status" value="1"/>
</dbReference>
<dbReference type="GO" id="GO:0008270">
    <property type="term" value="F:zinc ion binding"/>
    <property type="evidence" value="ECO:0007669"/>
    <property type="project" value="UniProtKB-KW"/>
</dbReference>
<dbReference type="Pfam" id="PF01485">
    <property type="entry name" value="IBR"/>
    <property type="match status" value="1"/>
</dbReference>
<evidence type="ECO:0000256" key="9">
    <source>
        <dbReference type="PROSITE-ProRule" id="PRU00175"/>
    </source>
</evidence>
<evidence type="ECO:0000256" key="2">
    <source>
        <dbReference type="ARBA" id="ARBA00012251"/>
    </source>
</evidence>
<dbReference type="FunFam" id="1.20.120.1750:FF:000007">
    <property type="entry name" value="RBR-type E3 ubiquitin transferase"/>
    <property type="match status" value="1"/>
</dbReference>
<dbReference type="EC" id="2.3.2.31" evidence="2"/>
<dbReference type="Proteomes" id="UP000193642">
    <property type="component" value="Unassembled WGS sequence"/>
</dbReference>
<evidence type="ECO:0000256" key="4">
    <source>
        <dbReference type="ARBA" id="ARBA00022723"/>
    </source>
</evidence>
<dbReference type="InterPro" id="IPR048962">
    <property type="entry name" value="ARIH1-like_UBL"/>
</dbReference>
<dbReference type="SMART" id="SM00184">
    <property type="entry name" value="RING"/>
    <property type="match status" value="2"/>
</dbReference>
<dbReference type="STRING" id="329046.A0A1Y2C1Z7"/>
<dbReference type="InterPro" id="IPR044066">
    <property type="entry name" value="TRIAD_supradom"/>
</dbReference>
<evidence type="ECO:0000313" key="13">
    <source>
        <dbReference type="EMBL" id="ORY40976.1"/>
    </source>
</evidence>
<dbReference type="PANTHER" id="PTHR11685">
    <property type="entry name" value="RBR FAMILY RING FINGER AND IBR DOMAIN-CONTAINING"/>
    <property type="match status" value="1"/>
</dbReference>
<gene>
    <name evidence="13" type="ORF">BCR33DRAFT_719081</name>
</gene>
<dbReference type="Pfam" id="PF00097">
    <property type="entry name" value="zf-C3HC4"/>
    <property type="match status" value="1"/>
</dbReference>
<comment type="caution">
    <text evidence="13">The sequence shown here is derived from an EMBL/GenBank/DDBJ whole genome shotgun (WGS) entry which is preliminary data.</text>
</comment>
<dbReference type="InterPro" id="IPR031127">
    <property type="entry name" value="E3_UB_ligase_RBR"/>
</dbReference>
<dbReference type="PROSITE" id="PS00518">
    <property type="entry name" value="ZF_RING_1"/>
    <property type="match status" value="1"/>
</dbReference>
<keyword evidence="5" id="KW-0677">Repeat</keyword>
<keyword evidence="8" id="KW-0862">Zinc</keyword>
<feature type="domain" description="RING-type" evidence="12">
    <location>
        <begin position="119"/>
        <end position="332"/>
    </location>
</feature>
<dbReference type="InterPro" id="IPR013083">
    <property type="entry name" value="Znf_RING/FYVE/PHD"/>
</dbReference>
<reference evidence="13 14" key="1">
    <citation type="submission" date="2016-07" db="EMBL/GenBank/DDBJ databases">
        <title>Pervasive Adenine N6-methylation of Active Genes in Fungi.</title>
        <authorList>
            <consortium name="DOE Joint Genome Institute"/>
            <person name="Mondo S.J."/>
            <person name="Dannebaum R.O."/>
            <person name="Kuo R.C."/>
            <person name="Labutti K."/>
            <person name="Haridas S."/>
            <person name="Kuo A."/>
            <person name="Salamov A."/>
            <person name="Ahrendt S.R."/>
            <person name="Lipzen A."/>
            <person name="Sullivan W."/>
            <person name="Andreopoulos W.B."/>
            <person name="Clum A."/>
            <person name="Lindquist E."/>
            <person name="Daum C."/>
            <person name="Ramamoorthy G.K."/>
            <person name="Gryganskyi A."/>
            <person name="Culley D."/>
            <person name="Magnuson J.K."/>
            <person name="James T.Y."/>
            <person name="O'Malley M.A."/>
            <person name="Stajich J.E."/>
            <person name="Spatafora J.W."/>
            <person name="Visel A."/>
            <person name="Grigoriev I.V."/>
        </authorList>
    </citation>
    <scope>NUCLEOTIDE SEQUENCE [LARGE SCALE GENOMIC DNA]</scope>
    <source>
        <strain evidence="13 14">JEL800</strain>
    </source>
</reference>